<proteinExistence type="predicted"/>
<feature type="transmembrane region" description="Helical" evidence="8">
    <location>
        <begin position="486"/>
        <end position="506"/>
    </location>
</feature>
<dbReference type="Proteomes" id="UP001259572">
    <property type="component" value="Unassembled WGS sequence"/>
</dbReference>
<dbReference type="EMBL" id="JAVUPU010000001">
    <property type="protein sequence ID" value="MDT9597760.1"/>
    <property type="molecule type" value="Genomic_DNA"/>
</dbReference>
<feature type="transmembrane region" description="Helical" evidence="8">
    <location>
        <begin position="20"/>
        <end position="40"/>
    </location>
</feature>
<evidence type="ECO:0000256" key="6">
    <source>
        <dbReference type="SAM" id="Coils"/>
    </source>
</evidence>
<evidence type="ECO:0000256" key="3">
    <source>
        <dbReference type="ARBA" id="ARBA00022692"/>
    </source>
</evidence>
<feature type="domain" description="Polysaccharide chain length determinant N-terminal" evidence="9">
    <location>
        <begin position="13"/>
        <end position="91"/>
    </location>
</feature>
<evidence type="ECO:0000256" key="7">
    <source>
        <dbReference type="SAM" id="MobiDB-lite"/>
    </source>
</evidence>
<evidence type="ECO:0000256" key="2">
    <source>
        <dbReference type="ARBA" id="ARBA00022475"/>
    </source>
</evidence>
<evidence type="ECO:0000259" key="9">
    <source>
        <dbReference type="Pfam" id="PF02706"/>
    </source>
</evidence>
<dbReference type="NCBIfam" id="TIGR03007">
    <property type="entry name" value="pepcterm_ChnLen"/>
    <property type="match status" value="1"/>
</dbReference>
<keyword evidence="3 8" id="KW-0812">Transmembrane</keyword>
<comment type="caution">
    <text evidence="11">The sequence shown here is derived from an EMBL/GenBank/DDBJ whole genome shotgun (WGS) entry which is preliminary data.</text>
</comment>
<keyword evidence="5 8" id="KW-0472">Membrane</keyword>
<keyword evidence="6" id="KW-0175">Coiled coil</keyword>
<dbReference type="InterPro" id="IPR050445">
    <property type="entry name" value="Bact_polysacc_biosynth/exp"/>
</dbReference>
<dbReference type="InterPro" id="IPR014345">
    <property type="entry name" value="XrtA_polysacc_chain"/>
</dbReference>
<dbReference type="RefSeq" id="WP_315723218.1">
    <property type="nucleotide sequence ID" value="NZ_JAVUPU010000001.1"/>
</dbReference>
<feature type="compositionally biased region" description="Low complexity" evidence="7">
    <location>
        <begin position="301"/>
        <end position="316"/>
    </location>
</feature>
<feature type="coiled-coil region" evidence="6">
    <location>
        <begin position="173"/>
        <end position="242"/>
    </location>
</feature>
<feature type="transmembrane region" description="Helical" evidence="8">
    <location>
        <begin position="425"/>
        <end position="444"/>
    </location>
</feature>
<dbReference type="Pfam" id="PF13807">
    <property type="entry name" value="GNVR"/>
    <property type="match status" value="1"/>
</dbReference>
<evidence type="ECO:0000256" key="5">
    <source>
        <dbReference type="ARBA" id="ARBA00023136"/>
    </source>
</evidence>
<gene>
    <name evidence="11" type="ORF">RQX22_02195</name>
</gene>
<keyword evidence="4 8" id="KW-1133">Transmembrane helix</keyword>
<sequence length="515" mass="56062">MDGLYDQMRLAIHQVWKRRWLALAVAWGLCLIGWLVIALIPNSYESKAKVFVQMQSALPSQAGITPMDRANDLMRMRQTLTSTASLEKVVRRTDLNNLVASPQDLAVQVGKLRESIKVTAQQDNLFEIAATTSVSGFSNRQNAKTAAAIVQNLLDVFGETGGTGDGADTVQTLAFLDEELKRREVGLQEAEQRRVEFEQRFLGLLPGEGSIAQRMSIARAELANVDQQLIQAQSALASLRGQLNSTAPTIAGSYEAGGGYGPASQQIAQLEAQISQGAARGWTDQHPDLVATRAQIARLKPQAAQERAAAGGRPPGASNPAYVSLRAMVAEKEAQAAAASARKNQLQSDMAQLSSRQSSEPGVAAEQARLNRDYEVLKRQYDKLLEDREQLRLRSDVETKTVPIKFRIIDPPNQPLVPSTPNRPLFLSLILVFGLGAGVAAAFAKAQLVTTFPTRNRLQEATGLPVLGAISEFITPDRKVRDRQRLIWLGGAGGALFASYAILMLVEFWQRSTVA</sequence>
<evidence type="ECO:0000256" key="4">
    <source>
        <dbReference type="ARBA" id="ARBA00022989"/>
    </source>
</evidence>
<dbReference type="PANTHER" id="PTHR32309">
    <property type="entry name" value="TYROSINE-PROTEIN KINASE"/>
    <property type="match status" value="1"/>
</dbReference>
<keyword evidence="12" id="KW-1185">Reference proteome</keyword>
<dbReference type="InterPro" id="IPR032807">
    <property type="entry name" value="GNVR"/>
</dbReference>
<protein>
    <submittedName>
        <fullName evidence="11">GNVR domain-containing protein</fullName>
    </submittedName>
</protein>
<evidence type="ECO:0000313" key="11">
    <source>
        <dbReference type="EMBL" id="MDT9597760.1"/>
    </source>
</evidence>
<name>A0ABU3Q496_9SPHN</name>
<feature type="region of interest" description="Disordered" evidence="7">
    <location>
        <begin position="300"/>
        <end position="319"/>
    </location>
</feature>
<evidence type="ECO:0000256" key="8">
    <source>
        <dbReference type="SAM" id="Phobius"/>
    </source>
</evidence>
<feature type="region of interest" description="Disordered" evidence="7">
    <location>
        <begin position="340"/>
        <end position="367"/>
    </location>
</feature>
<dbReference type="InterPro" id="IPR003856">
    <property type="entry name" value="LPS_length_determ_N"/>
</dbReference>
<comment type="subcellular location">
    <subcellularLocation>
        <location evidence="1">Cell membrane</location>
        <topology evidence="1">Multi-pass membrane protein</topology>
    </subcellularLocation>
</comment>
<evidence type="ECO:0000313" key="12">
    <source>
        <dbReference type="Proteomes" id="UP001259572"/>
    </source>
</evidence>
<evidence type="ECO:0000256" key="1">
    <source>
        <dbReference type="ARBA" id="ARBA00004651"/>
    </source>
</evidence>
<feature type="compositionally biased region" description="Polar residues" evidence="7">
    <location>
        <begin position="342"/>
        <end position="360"/>
    </location>
</feature>
<keyword evidence="2" id="KW-1003">Cell membrane</keyword>
<evidence type="ECO:0000259" key="10">
    <source>
        <dbReference type="Pfam" id="PF13807"/>
    </source>
</evidence>
<accession>A0ABU3Q496</accession>
<dbReference type="PANTHER" id="PTHR32309:SF13">
    <property type="entry name" value="FERRIC ENTEROBACTIN TRANSPORT PROTEIN FEPE"/>
    <property type="match status" value="1"/>
</dbReference>
<dbReference type="Pfam" id="PF02706">
    <property type="entry name" value="Wzz"/>
    <property type="match status" value="1"/>
</dbReference>
<organism evidence="11 12">
    <name type="scientific">Sphingosinicella rhizophila</name>
    <dbReference type="NCBI Taxonomy" id="3050082"/>
    <lineage>
        <taxon>Bacteria</taxon>
        <taxon>Pseudomonadati</taxon>
        <taxon>Pseudomonadota</taxon>
        <taxon>Alphaproteobacteria</taxon>
        <taxon>Sphingomonadales</taxon>
        <taxon>Sphingosinicellaceae</taxon>
        <taxon>Sphingosinicella</taxon>
    </lineage>
</organism>
<reference evidence="11 12" key="1">
    <citation type="submission" date="2023-05" db="EMBL/GenBank/DDBJ databases">
        <authorList>
            <person name="Guo Y."/>
        </authorList>
    </citation>
    <scope>NUCLEOTIDE SEQUENCE [LARGE SCALE GENOMIC DNA]</scope>
    <source>
        <strain evidence="11 12">GR2756</strain>
    </source>
</reference>
<feature type="domain" description="Tyrosine-protein kinase G-rich" evidence="10">
    <location>
        <begin position="369"/>
        <end position="446"/>
    </location>
</feature>